<gene>
    <name evidence="1" type="ORF">PsorP6_013189</name>
</gene>
<proteinExistence type="predicted"/>
<evidence type="ECO:0000313" key="1">
    <source>
        <dbReference type="EMBL" id="KAI9917863.1"/>
    </source>
</evidence>
<name>A0ACC0WIG3_9STRA</name>
<protein>
    <submittedName>
        <fullName evidence="1">Uncharacterized protein</fullName>
    </submittedName>
</protein>
<accession>A0ACC0WIG3</accession>
<keyword evidence="2" id="KW-1185">Reference proteome</keyword>
<sequence length="75" mass="8771">MTASAATKAVKWHRLPFKQFVIHECKREYFQPFLLAGAISWVICGVLPTRGATQEDKEKSNYWKRVNGKYDYSHH</sequence>
<comment type="caution">
    <text evidence="1">The sequence shown here is derived from an EMBL/GenBank/DDBJ whole genome shotgun (WGS) entry which is preliminary data.</text>
</comment>
<reference evidence="1 2" key="1">
    <citation type="journal article" date="2022" name="bioRxiv">
        <title>The genome of the oomycete Peronosclerospora sorghi, a cosmopolitan pathogen of maize and sorghum, is inflated with dispersed pseudogenes.</title>
        <authorList>
            <person name="Fletcher K."/>
            <person name="Martin F."/>
            <person name="Isakeit T."/>
            <person name="Cavanaugh K."/>
            <person name="Magill C."/>
            <person name="Michelmore R."/>
        </authorList>
    </citation>
    <scope>NUCLEOTIDE SEQUENCE [LARGE SCALE GENOMIC DNA]</scope>
    <source>
        <strain evidence="1">P6</strain>
    </source>
</reference>
<dbReference type="EMBL" id="CM047592">
    <property type="protein sequence ID" value="KAI9917863.1"/>
    <property type="molecule type" value="Genomic_DNA"/>
</dbReference>
<evidence type="ECO:0000313" key="2">
    <source>
        <dbReference type="Proteomes" id="UP001163321"/>
    </source>
</evidence>
<organism evidence="1 2">
    <name type="scientific">Peronosclerospora sorghi</name>
    <dbReference type="NCBI Taxonomy" id="230839"/>
    <lineage>
        <taxon>Eukaryota</taxon>
        <taxon>Sar</taxon>
        <taxon>Stramenopiles</taxon>
        <taxon>Oomycota</taxon>
        <taxon>Peronosporomycetes</taxon>
        <taxon>Peronosporales</taxon>
        <taxon>Peronosporaceae</taxon>
        <taxon>Peronosclerospora</taxon>
    </lineage>
</organism>
<dbReference type="Proteomes" id="UP001163321">
    <property type="component" value="Chromosome 13"/>
</dbReference>